<evidence type="ECO:0000256" key="6">
    <source>
        <dbReference type="ARBA" id="ARBA00023002"/>
    </source>
</evidence>
<keyword evidence="5 12" id="KW-1133">Transmembrane helix</keyword>
<reference evidence="13 14" key="1">
    <citation type="journal article" date="2015" name="Plant Cell">
        <title>Oil accumulation by the oleaginous diatom Fistulifera solaris as revealed by the genome and transcriptome.</title>
        <authorList>
            <person name="Tanaka T."/>
            <person name="Maeda Y."/>
            <person name="Veluchamy A."/>
            <person name="Tanaka M."/>
            <person name="Abida H."/>
            <person name="Marechal E."/>
            <person name="Bowler C."/>
            <person name="Muto M."/>
            <person name="Sunaga Y."/>
            <person name="Tanaka M."/>
            <person name="Yoshino T."/>
            <person name="Taniguchi T."/>
            <person name="Fukuda Y."/>
            <person name="Nemoto M."/>
            <person name="Matsumoto M."/>
            <person name="Wong P.S."/>
            <person name="Aburatani S."/>
            <person name="Fujibuchi W."/>
        </authorList>
    </citation>
    <scope>NUCLEOTIDE SEQUENCE [LARGE SCALE GENOMIC DNA]</scope>
    <source>
        <strain evidence="13 14">JPCC DA0580</strain>
    </source>
</reference>
<evidence type="ECO:0000256" key="10">
    <source>
        <dbReference type="ARBA" id="ARBA00044501"/>
    </source>
</evidence>
<dbReference type="GO" id="GO:0016653">
    <property type="term" value="F:oxidoreductase activity, acting on NAD(P)H, heme protein as acceptor"/>
    <property type="evidence" value="ECO:0007669"/>
    <property type="project" value="TreeGrafter"/>
</dbReference>
<dbReference type="InterPro" id="IPR003780">
    <property type="entry name" value="COX15/CtaA_fam"/>
</dbReference>
<feature type="transmembrane region" description="Helical" evidence="12">
    <location>
        <begin position="137"/>
        <end position="155"/>
    </location>
</feature>
<evidence type="ECO:0000256" key="11">
    <source>
        <dbReference type="ARBA" id="ARBA00048044"/>
    </source>
</evidence>
<feature type="transmembrane region" description="Helical" evidence="12">
    <location>
        <begin position="175"/>
        <end position="199"/>
    </location>
</feature>
<dbReference type="GO" id="GO:0046872">
    <property type="term" value="F:metal ion binding"/>
    <property type="evidence" value="ECO:0007669"/>
    <property type="project" value="UniProtKB-KW"/>
</dbReference>
<proteinExistence type="predicted"/>
<evidence type="ECO:0000313" key="13">
    <source>
        <dbReference type="EMBL" id="GAX15259.1"/>
    </source>
</evidence>
<evidence type="ECO:0000256" key="4">
    <source>
        <dbReference type="ARBA" id="ARBA00022723"/>
    </source>
</evidence>
<feature type="transmembrane region" description="Helical" evidence="12">
    <location>
        <begin position="326"/>
        <end position="349"/>
    </location>
</feature>
<sequence length="402" mass="43907">MTTAQSFLTKGLPLLFRDHPHATVGTWLLATGGAVVGMIHVGGVTRLTQSGLSMTDWSPLGSLPPIGKDEWEAEFARYKQFPEWQQRKSMTMEEFQYIYYWEYGHRMLGRCVGVLFCGPWLYFSLRGKIPAGYQGRMALLATMGGTQGLVGWWMVKSGLGDDRRGDRNQIRVKPVRLATHLSMAVATYGALLWTGFSVLSLPHNKTLQSLDLASKIPQALRHSFKLRTAALAMTGLTAVTIVSGALVAGSDAGRAYNTFPMMDGHWIPPEIWERVPWHRNLVENTATVQWNHRILGTTTALTAASIVLVGLSPSRAALVTPQVRKGLYALGLATGTQFSLGVATLLHYVPLSLAAAHQLGSIAVFTSGVYLVHALRYARPALLRSTGRVLPPPPSALKQAAH</sequence>
<keyword evidence="6" id="KW-0560">Oxidoreductase</keyword>
<dbReference type="Proteomes" id="UP000198406">
    <property type="component" value="Unassembled WGS sequence"/>
</dbReference>
<evidence type="ECO:0000256" key="1">
    <source>
        <dbReference type="ARBA" id="ARBA00001970"/>
    </source>
</evidence>
<comment type="subcellular location">
    <subcellularLocation>
        <location evidence="2">Membrane</location>
        <topology evidence="2">Multi-pass membrane protein</topology>
    </subcellularLocation>
</comment>
<keyword evidence="14" id="KW-1185">Reference proteome</keyword>
<accession>A0A1Z5JMR0</accession>
<dbReference type="GO" id="GO:0005743">
    <property type="term" value="C:mitochondrial inner membrane"/>
    <property type="evidence" value="ECO:0007669"/>
    <property type="project" value="TreeGrafter"/>
</dbReference>
<dbReference type="AlphaFoldDB" id="A0A1Z5JMR0"/>
<evidence type="ECO:0000256" key="9">
    <source>
        <dbReference type="ARBA" id="ARBA00023136"/>
    </source>
</evidence>
<evidence type="ECO:0000256" key="5">
    <source>
        <dbReference type="ARBA" id="ARBA00022989"/>
    </source>
</evidence>
<name>A0A1Z5JMR0_FISSO</name>
<evidence type="ECO:0000256" key="12">
    <source>
        <dbReference type="SAM" id="Phobius"/>
    </source>
</evidence>
<evidence type="ECO:0000256" key="3">
    <source>
        <dbReference type="ARBA" id="ARBA00022692"/>
    </source>
</evidence>
<feature type="transmembrane region" description="Helical" evidence="12">
    <location>
        <begin position="355"/>
        <end position="375"/>
    </location>
</feature>
<evidence type="ECO:0000256" key="2">
    <source>
        <dbReference type="ARBA" id="ARBA00004141"/>
    </source>
</evidence>
<dbReference type="InterPro" id="IPR023754">
    <property type="entry name" value="HemeA_Synthase_type2"/>
</dbReference>
<dbReference type="EMBL" id="BDSP01000089">
    <property type="protein sequence ID" value="GAX15259.1"/>
    <property type="molecule type" value="Genomic_DNA"/>
</dbReference>
<feature type="transmembrane region" description="Helical" evidence="12">
    <location>
        <begin position="107"/>
        <end position="125"/>
    </location>
</feature>
<evidence type="ECO:0000256" key="7">
    <source>
        <dbReference type="ARBA" id="ARBA00023004"/>
    </source>
</evidence>
<keyword evidence="3 12" id="KW-0812">Transmembrane</keyword>
<protein>
    <submittedName>
        <fullName evidence="13">Cytochrome c oxidase assembly protein subunit 15</fullName>
    </submittedName>
</protein>
<dbReference type="GO" id="GO:0006784">
    <property type="term" value="P:heme A biosynthetic process"/>
    <property type="evidence" value="ECO:0007669"/>
    <property type="project" value="InterPro"/>
</dbReference>
<dbReference type="InParanoid" id="A0A1Z5JMR0"/>
<feature type="transmembrane region" description="Helical" evidence="12">
    <location>
        <begin position="229"/>
        <end position="249"/>
    </location>
</feature>
<comment type="cofactor">
    <cofactor evidence="1">
        <name>heme b</name>
        <dbReference type="ChEBI" id="CHEBI:60344"/>
    </cofactor>
</comment>
<evidence type="ECO:0000256" key="8">
    <source>
        <dbReference type="ARBA" id="ARBA00023133"/>
    </source>
</evidence>
<keyword evidence="4" id="KW-0479">Metal-binding</keyword>
<organism evidence="13 14">
    <name type="scientific">Fistulifera solaris</name>
    <name type="common">Oleaginous diatom</name>
    <dbReference type="NCBI Taxonomy" id="1519565"/>
    <lineage>
        <taxon>Eukaryota</taxon>
        <taxon>Sar</taxon>
        <taxon>Stramenopiles</taxon>
        <taxon>Ochrophyta</taxon>
        <taxon>Bacillariophyta</taxon>
        <taxon>Bacillariophyceae</taxon>
        <taxon>Bacillariophycidae</taxon>
        <taxon>Naviculales</taxon>
        <taxon>Naviculaceae</taxon>
        <taxon>Fistulifera</taxon>
    </lineage>
</organism>
<comment type="caution">
    <text evidence="13">The sequence shown here is derived from an EMBL/GenBank/DDBJ whole genome shotgun (WGS) entry which is preliminary data.</text>
</comment>
<keyword evidence="8" id="KW-0350">Heme biosynthesis</keyword>
<comment type="catalytic activity">
    <reaction evidence="11">
        <text>Fe(II)-heme o + 2 A + H2O = Fe(II)-heme a + 2 AH2</text>
        <dbReference type="Rhea" id="RHEA:63388"/>
        <dbReference type="ChEBI" id="CHEBI:13193"/>
        <dbReference type="ChEBI" id="CHEBI:15377"/>
        <dbReference type="ChEBI" id="CHEBI:17499"/>
        <dbReference type="ChEBI" id="CHEBI:60530"/>
        <dbReference type="ChEBI" id="CHEBI:61715"/>
        <dbReference type="EC" id="1.17.99.9"/>
    </reaction>
    <physiologicalReaction direction="left-to-right" evidence="11">
        <dbReference type="Rhea" id="RHEA:63389"/>
    </physiologicalReaction>
</comment>
<dbReference type="OrthoDB" id="1726137at2759"/>
<keyword evidence="9 12" id="KW-0472">Membrane</keyword>
<dbReference type="FunCoup" id="A0A1Z5JMR0">
    <property type="interactions" value="714"/>
</dbReference>
<gene>
    <name evidence="13" type="ORF">FisN_1Hh696</name>
</gene>
<dbReference type="PANTHER" id="PTHR23289:SF2">
    <property type="entry name" value="CYTOCHROME C OXIDASE ASSEMBLY PROTEIN COX15 HOMOLOG"/>
    <property type="match status" value="1"/>
</dbReference>
<comment type="pathway">
    <text evidence="10">Porphyrin-containing compound metabolism; heme A biosynthesis; heme A from heme O: step 1/1.</text>
</comment>
<dbReference type="GO" id="GO:0120547">
    <property type="term" value="F:heme A synthase activity"/>
    <property type="evidence" value="ECO:0007669"/>
    <property type="project" value="UniProtKB-EC"/>
</dbReference>
<dbReference type="PANTHER" id="PTHR23289">
    <property type="entry name" value="CYTOCHROME C OXIDASE ASSEMBLY PROTEIN COX15"/>
    <property type="match status" value="1"/>
</dbReference>
<dbReference type="Pfam" id="PF02628">
    <property type="entry name" value="COX15-CtaA"/>
    <property type="match status" value="1"/>
</dbReference>
<evidence type="ECO:0000313" key="14">
    <source>
        <dbReference type="Proteomes" id="UP000198406"/>
    </source>
</evidence>
<keyword evidence="7" id="KW-0408">Iron</keyword>